<dbReference type="Proteomes" id="UP000005408">
    <property type="component" value="Unassembled WGS sequence"/>
</dbReference>
<dbReference type="AlphaFoldDB" id="A0A8W8I3F8"/>
<feature type="transmembrane region" description="Helical" evidence="6">
    <location>
        <begin position="267"/>
        <end position="286"/>
    </location>
</feature>
<evidence type="ECO:0000313" key="10">
    <source>
        <dbReference type="Proteomes" id="UP000005408"/>
    </source>
</evidence>
<dbReference type="InterPro" id="IPR050930">
    <property type="entry name" value="MFS_Vesicular_Transporter"/>
</dbReference>
<feature type="signal peptide" evidence="7">
    <location>
        <begin position="1"/>
        <end position="23"/>
    </location>
</feature>
<dbReference type="Pfam" id="PF07690">
    <property type="entry name" value="MFS_1"/>
    <property type="match status" value="1"/>
</dbReference>
<keyword evidence="7" id="KW-0732">Signal</keyword>
<dbReference type="SUPFAM" id="SSF103473">
    <property type="entry name" value="MFS general substrate transporter"/>
    <property type="match status" value="1"/>
</dbReference>
<feature type="chain" id="PRO_5036471675" description="Major facilitator superfamily (MFS) profile domain-containing protein" evidence="7">
    <location>
        <begin position="24"/>
        <end position="826"/>
    </location>
</feature>
<dbReference type="CDD" id="cd19051">
    <property type="entry name" value="LGIC_TM_cation"/>
    <property type="match status" value="1"/>
</dbReference>
<evidence type="ECO:0000313" key="9">
    <source>
        <dbReference type="EnsemblMetazoa" id="G12352.1:cds"/>
    </source>
</evidence>
<keyword evidence="3 6" id="KW-0812">Transmembrane</keyword>
<accession>A0A8W8I3F8</accession>
<dbReference type="PRINTS" id="PR00252">
    <property type="entry name" value="NRIONCHANNEL"/>
</dbReference>
<dbReference type="InterPro" id="IPR011701">
    <property type="entry name" value="MFS"/>
</dbReference>
<evidence type="ECO:0000259" key="8">
    <source>
        <dbReference type="PROSITE" id="PS50850"/>
    </source>
</evidence>
<dbReference type="PANTHER" id="PTHR23506">
    <property type="entry name" value="GH10249P"/>
    <property type="match status" value="1"/>
</dbReference>
<feature type="transmembrane region" description="Helical" evidence="6">
    <location>
        <begin position="776"/>
        <end position="798"/>
    </location>
</feature>
<reference evidence="9" key="1">
    <citation type="submission" date="2022-08" db="UniProtKB">
        <authorList>
            <consortium name="EnsemblMetazoa"/>
        </authorList>
    </citation>
    <scope>IDENTIFICATION</scope>
    <source>
        <strain evidence="9">05x7-T-G4-1.051#20</strain>
    </source>
</reference>
<dbReference type="GO" id="GO:0016020">
    <property type="term" value="C:membrane"/>
    <property type="evidence" value="ECO:0007669"/>
    <property type="project" value="UniProtKB-SubCell"/>
</dbReference>
<feature type="transmembrane region" description="Helical" evidence="6">
    <location>
        <begin position="702"/>
        <end position="724"/>
    </location>
</feature>
<feature type="transmembrane region" description="Helical" evidence="6">
    <location>
        <begin position="436"/>
        <end position="460"/>
    </location>
</feature>
<dbReference type="SUPFAM" id="SSF90112">
    <property type="entry name" value="Neurotransmitter-gated ion-channel transmembrane pore"/>
    <property type="match status" value="1"/>
</dbReference>
<sequence length="826" mass="90709">MNLIKKTFFGLLLYVLEYSVGDGNLGSNFYQVTRHLHNLLLQNYSKDIHPVLDHKKPVTISVAVIPKAIINYDEIGGTLSMSLGLELSWTDELIRWNPASFHNISALRIPSSKVWAPRLFGPNAFDTFSIDADNSCSVLYMYDGTSTYTVGVRSSTLCSPNSRYFPFDTQTCYITIITLTSFFEEIFEANHVSEHLFEENPIWTLLSLQTSVETDEIMYSSVFKIMVKLQRRHSFFMVNIFAPVIFLAIVNLFAFMLPVESGERVSYAITVLLSFTVFLSLLTDYIPKSSLTISLFSIYMFTVLVYSSLITLTVIIISDIHFTVEGQSPKSFTARMYKVCKIAKTSISCKQIKMQPERGEREPLLKRTVDSSECRKDQISNVNDEKENDFSFSKIPRQKKILLASMATVNFFSVTCFSLLAPFFPAEAERKGVSQTVVGLIFGVFEFVIFMSSPIFGNFITRIGSKFMFLAGTMVGGACAILFGLLDKSPDGTTYIVMCFLCRTVEALGCSMFVTASFAIIANVFPDNVATVFGLLETFSGLGLIAGPAVGGAFYQLGGFGLPFFVVGSITIVNGLVGYFLLGEINDAPRPRKKSILYLLWNPFSWVLMLCISCGSFSLGFLDPTLALHAEKLPELKGKAALVGLMFLVGGGIYSFTAPLWGYLTDKKGYVKTMIGIGNLVAAVGYLLMGPTPLIPDLPFKLWLLLSSLALMGLGIGCAIIPTFRGVLESAKELGLEENMDTHGMVSGLFNSCFSLGAFLGPTIGGLLADKFGFDWAATGCAGLLTFSVVILLVFSICRANSPRKPYQGSIHIYDPSASEAAVSGV</sequence>
<feature type="transmembrane region" description="Helical" evidence="6">
    <location>
        <begin position="560"/>
        <end position="582"/>
    </location>
</feature>
<evidence type="ECO:0000256" key="4">
    <source>
        <dbReference type="ARBA" id="ARBA00022989"/>
    </source>
</evidence>
<dbReference type="PANTHER" id="PTHR23506:SF26">
    <property type="entry name" value="MFS-TYPE TRANSPORTER SLC18B1"/>
    <property type="match status" value="1"/>
</dbReference>
<dbReference type="InterPro" id="IPR036259">
    <property type="entry name" value="MFS_trans_sf"/>
</dbReference>
<dbReference type="Gene3D" id="1.20.1250.20">
    <property type="entry name" value="MFS general substrate transporter like domains"/>
    <property type="match status" value="2"/>
</dbReference>
<evidence type="ECO:0000256" key="1">
    <source>
        <dbReference type="ARBA" id="ARBA00004141"/>
    </source>
</evidence>
<keyword evidence="10" id="KW-1185">Reference proteome</keyword>
<dbReference type="InterPro" id="IPR020846">
    <property type="entry name" value="MFS_dom"/>
</dbReference>
<feature type="transmembrane region" description="Helical" evidence="6">
    <location>
        <begin position="745"/>
        <end position="764"/>
    </location>
</feature>
<feature type="transmembrane region" description="Helical" evidence="6">
    <location>
        <begin position="603"/>
        <end position="622"/>
    </location>
</feature>
<feature type="transmembrane region" description="Helical" evidence="6">
    <location>
        <begin position="235"/>
        <end position="255"/>
    </location>
</feature>
<dbReference type="InterPro" id="IPR006029">
    <property type="entry name" value="Neurotrans-gated_channel_TM"/>
</dbReference>
<dbReference type="GO" id="GO:0004888">
    <property type="term" value="F:transmembrane signaling receptor activity"/>
    <property type="evidence" value="ECO:0007669"/>
    <property type="project" value="InterPro"/>
</dbReference>
<feature type="domain" description="Major facilitator superfamily (MFS) profile" evidence="8">
    <location>
        <begin position="402"/>
        <end position="806"/>
    </location>
</feature>
<dbReference type="InterPro" id="IPR006202">
    <property type="entry name" value="Neur_chan_lig-bd"/>
</dbReference>
<evidence type="ECO:0000256" key="5">
    <source>
        <dbReference type="ARBA" id="ARBA00023136"/>
    </source>
</evidence>
<keyword evidence="5 6" id="KW-0472">Membrane</keyword>
<dbReference type="InterPro" id="IPR036719">
    <property type="entry name" value="Neuro-gated_channel_TM_sf"/>
</dbReference>
<dbReference type="InterPro" id="IPR038050">
    <property type="entry name" value="Neuro_actylchol_rec"/>
</dbReference>
<dbReference type="InterPro" id="IPR006201">
    <property type="entry name" value="Neur_channel"/>
</dbReference>
<dbReference type="EnsemblMetazoa" id="G12352.1">
    <property type="protein sequence ID" value="G12352.1:cds"/>
    <property type="gene ID" value="G12352"/>
</dbReference>
<feature type="transmembrane region" description="Helical" evidence="6">
    <location>
        <begin position="467"/>
        <end position="486"/>
    </location>
</feature>
<evidence type="ECO:0000256" key="7">
    <source>
        <dbReference type="SAM" id="SignalP"/>
    </source>
</evidence>
<dbReference type="GO" id="GO:0005230">
    <property type="term" value="F:extracellular ligand-gated monoatomic ion channel activity"/>
    <property type="evidence" value="ECO:0007669"/>
    <property type="project" value="InterPro"/>
</dbReference>
<dbReference type="Gene3D" id="1.20.58.390">
    <property type="entry name" value="Neurotransmitter-gated ion-channel transmembrane domain"/>
    <property type="match status" value="1"/>
</dbReference>
<keyword evidence="2" id="KW-0813">Transport</keyword>
<feature type="transmembrane region" description="Helical" evidence="6">
    <location>
        <begin position="532"/>
        <end position="554"/>
    </location>
</feature>
<dbReference type="Gene3D" id="2.70.170.10">
    <property type="entry name" value="Neurotransmitter-gated ion-channel ligand-binding domain"/>
    <property type="match status" value="1"/>
</dbReference>
<comment type="subcellular location">
    <subcellularLocation>
        <location evidence="1">Membrane</location>
        <topology evidence="1">Multi-pass membrane protein</topology>
    </subcellularLocation>
</comment>
<dbReference type="Pfam" id="PF02932">
    <property type="entry name" value="Neur_chan_memb"/>
    <property type="match status" value="1"/>
</dbReference>
<dbReference type="InterPro" id="IPR036734">
    <property type="entry name" value="Neur_chan_lig-bd_sf"/>
</dbReference>
<feature type="transmembrane region" description="Helical" evidence="6">
    <location>
        <begin position="676"/>
        <end position="696"/>
    </location>
</feature>
<feature type="transmembrane region" description="Helical" evidence="6">
    <location>
        <begin position="642"/>
        <end position="664"/>
    </location>
</feature>
<feature type="transmembrane region" description="Helical" evidence="6">
    <location>
        <begin position="492"/>
        <end position="525"/>
    </location>
</feature>
<name>A0A8W8I3F8_MAGGI</name>
<evidence type="ECO:0000256" key="2">
    <source>
        <dbReference type="ARBA" id="ARBA00022448"/>
    </source>
</evidence>
<dbReference type="Pfam" id="PF02931">
    <property type="entry name" value="Neur_chan_LBD"/>
    <property type="match status" value="1"/>
</dbReference>
<keyword evidence="4 6" id="KW-1133">Transmembrane helix</keyword>
<feature type="transmembrane region" description="Helical" evidence="6">
    <location>
        <begin position="298"/>
        <end position="322"/>
    </location>
</feature>
<evidence type="ECO:0000256" key="6">
    <source>
        <dbReference type="SAM" id="Phobius"/>
    </source>
</evidence>
<proteinExistence type="predicted"/>
<dbReference type="PROSITE" id="PS50850">
    <property type="entry name" value="MFS"/>
    <property type="match status" value="1"/>
</dbReference>
<feature type="transmembrane region" description="Helical" evidence="6">
    <location>
        <begin position="401"/>
        <end position="424"/>
    </location>
</feature>
<dbReference type="CDD" id="cd18989">
    <property type="entry name" value="LGIC_ECD_cation"/>
    <property type="match status" value="1"/>
</dbReference>
<organism evidence="9 10">
    <name type="scientific">Magallana gigas</name>
    <name type="common">Pacific oyster</name>
    <name type="synonym">Crassostrea gigas</name>
    <dbReference type="NCBI Taxonomy" id="29159"/>
    <lineage>
        <taxon>Eukaryota</taxon>
        <taxon>Metazoa</taxon>
        <taxon>Spiralia</taxon>
        <taxon>Lophotrochozoa</taxon>
        <taxon>Mollusca</taxon>
        <taxon>Bivalvia</taxon>
        <taxon>Autobranchia</taxon>
        <taxon>Pteriomorphia</taxon>
        <taxon>Ostreida</taxon>
        <taxon>Ostreoidea</taxon>
        <taxon>Ostreidae</taxon>
        <taxon>Magallana</taxon>
    </lineage>
</organism>
<protein>
    <recommendedName>
        <fullName evidence="8">Major facilitator superfamily (MFS) profile domain-containing protein</fullName>
    </recommendedName>
</protein>
<evidence type="ECO:0000256" key="3">
    <source>
        <dbReference type="ARBA" id="ARBA00022692"/>
    </source>
</evidence>
<dbReference type="SUPFAM" id="SSF63712">
    <property type="entry name" value="Nicotinic receptor ligand binding domain-like"/>
    <property type="match status" value="1"/>
</dbReference>